<dbReference type="InterPro" id="IPR006073">
    <property type="entry name" value="GTP-bd"/>
</dbReference>
<name>A0AAD8AH96_DIPPU</name>
<sequence length="706" mass="80583">MYTEHTRTFGNLGYLRSYQKPNIQELEQKFDVIIDKILFNSVLEDSKLSWRENKILEARNRSKLINKINEKNFISEIPIAIKYLQPPELNTSNIQEEVQTNSENEIIHLPYNIRTGLDVSNEASNQHELISDFHNEKIPEQIIEELTAEDVNEPSMSKWMSDYECYNECEELDLENEKPWELNYGTPSVSTPSSNVPCGGCGALLHCRDTAIPGYLPSEIFKRQSKETLRSIVCQRCHFMRQYNTALNVIVPPDEYPTVMSHVKNQFALIILMVDLLDFPCSIWPGVMDIIGKKQPIIVVGNKVDLLPPDSRGYLNHIKESLTENLDNCGIPPGNIEHISLISAKTGYGVEELITKLHNIWKYKGDVYLIGCTNVGKSTLFNTLLQSDFCKVKAVDLVQRATTSPWPGTTINLIKFPILRPSGWRLYQRTERLKSVRQQIHAERKLRYEQLKEKTSSRIPALIGHIGMTFYEKEPVESTDPFSMGRAPQYVKPLSGLNPSDKDYAMSKWCYDTPGVVHPEQLFLLKPLKELMITLPKRLLFPRTFRLKPGMTIFNGRWIKIDQMNFRIHVRTTVFASELLPITVCNTDDAEELYKVLLGSKLLAVPCGEQARLSQWPALEPHPNTLELEGTNSRKSSGDIILSSAGWIAVTPYRGKKCILRGWTPNGKGVYLRKPAVLPYAVNLCGQKIRYSPAYDKGKQVYQMMT</sequence>
<dbReference type="PANTHER" id="PTHR46406">
    <property type="entry name" value="NITRIC OXIDE-ASSOCIATED PROTEIN 1"/>
    <property type="match status" value="1"/>
</dbReference>
<organism evidence="2 3">
    <name type="scientific">Diploptera punctata</name>
    <name type="common">Pacific beetle cockroach</name>
    <dbReference type="NCBI Taxonomy" id="6984"/>
    <lineage>
        <taxon>Eukaryota</taxon>
        <taxon>Metazoa</taxon>
        <taxon>Ecdysozoa</taxon>
        <taxon>Arthropoda</taxon>
        <taxon>Hexapoda</taxon>
        <taxon>Insecta</taxon>
        <taxon>Pterygota</taxon>
        <taxon>Neoptera</taxon>
        <taxon>Polyneoptera</taxon>
        <taxon>Dictyoptera</taxon>
        <taxon>Blattodea</taxon>
        <taxon>Blaberoidea</taxon>
        <taxon>Blaberidae</taxon>
        <taxon>Diplopterinae</taxon>
        <taxon>Diploptera</taxon>
    </lineage>
</organism>
<dbReference type="Proteomes" id="UP001233999">
    <property type="component" value="Unassembled WGS sequence"/>
</dbReference>
<reference evidence="2" key="1">
    <citation type="journal article" date="2023" name="IScience">
        <title>Live-bearing cockroach genome reveals convergent evolutionary mechanisms linked to viviparity in insects and beyond.</title>
        <authorList>
            <person name="Fouks B."/>
            <person name="Harrison M.C."/>
            <person name="Mikhailova A.A."/>
            <person name="Marchal E."/>
            <person name="English S."/>
            <person name="Carruthers M."/>
            <person name="Jennings E.C."/>
            <person name="Chiamaka E.L."/>
            <person name="Frigard R.A."/>
            <person name="Pippel M."/>
            <person name="Attardo G.M."/>
            <person name="Benoit J.B."/>
            <person name="Bornberg-Bauer E."/>
            <person name="Tobe S.S."/>
        </authorList>
    </citation>
    <scope>NUCLEOTIDE SEQUENCE</scope>
    <source>
        <strain evidence="2">Stay&amp;Tobe</strain>
    </source>
</reference>
<gene>
    <name evidence="2" type="ORF">L9F63_011366</name>
</gene>
<dbReference type="CDD" id="cd01855">
    <property type="entry name" value="YqeH"/>
    <property type="match status" value="1"/>
</dbReference>
<dbReference type="PANTHER" id="PTHR46406:SF1">
    <property type="entry name" value="NITRIC OXIDE-ASSOCIATED PROTEIN 1"/>
    <property type="match status" value="1"/>
</dbReference>
<dbReference type="SUPFAM" id="SSF52540">
    <property type="entry name" value="P-loop containing nucleoside triphosphate hydrolases"/>
    <property type="match status" value="1"/>
</dbReference>
<evidence type="ECO:0000259" key="1">
    <source>
        <dbReference type="Pfam" id="PF01926"/>
    </source>
</evidence>
<evidence type="ECO:0000313" key="3">
    <source>
        <dbReference type="Proteomes" id="UP001233999"/>
    </source>
</evidence>
<dbReference type="EMBL" id="JASPKZ010001586">
    <property type="protein sequence ID" value="KAJ9597758.1"/>
    <property type="molecule type" value="Genomic_DNA"/>
</dbReference>
<keyword evidence="3" id="KW-1185">Reference proteome</keyword>
<dbReference type="Pfam" id="PF01926">
    <property type="entry name" value="MMR_HSR1"/>
    <property type="match status" value="1"/>
</dbReference>
<accession>A0AAD8AH96</accession>
<proteinExistence type="predicted"/>
<reference evidence="2" key="2">
    <citation type="submission" date="2023-05" db="EMBL/GenBank/DDBJ databases">
        <authorList>
            <person name="Fouks B."/>
        </authorList>
    </citation>
    <scope>NUCLEOTIDE SEQUENCE</scope>
    <source>
        <strain evidence="2">Stay&amp;Tobe</strain>
        <tissue evidence="2">Testes</tissue>
    </source>
</reference>
<evidence type="ECO:0000313" key="2">
    <source>
        <dbReference type="EMBL" id="KAJ9597758.1"/>
    </source>
</evidence>
<dbReference type="InterPro" id="IPR052807">
    <property type="entry name" value="Mito_transl_resp_regulator"/>
</dbReference>
<dbReference type="InterPro" id="IPR027417">
    <property type="entry name" value="P-loop_NTPase"/>
</dbReference>
<protein>
    <recommendedName>
        <fullName evidence="1">G domain-containing protein</fullName>
    </recommendedName>
</protein>
<dbReference type="GO" id="GO:0005525">
    <property type="term" value="F:GTP binding"/>
    <property type="evidence" value="ECO:0007669"/>
    <property type="project" value="InterPro"/>
</dbReference>
<feature type="domain" description="G" evidence="1">
    <location>
        <begin position="367"/>
        <end position="418"/>
    </location>
</feature>
<comment type="caution">
    <text evidence="2">The sequence shown here is derived from an EMBL/GenBank/DDBJ whole genome shotgun (WGS) entry which is preliminary data.</text>
</comment>
<dbReference type="AlphaFoldDB" id="A0AAD8AH96"/>
<dbReference type="Gene3D" id="3.40.50.300">
    <property type="entry name" value="P-loop containing nucleotide triphosphate hydrolases"/>
    <property type="match status" value="1"/>
</dbReference>